<dbReference type="AlphaFoldDB" id="A0A1B9P489"/>
<name>A0A1B9P489_ALILO</name>
<evidence type="ECO:0000256" key="4">
    <source>
        <dbReference type="ARBA" id="ARBA00023163"/>
    </source>
</evidence>
<dbReference type="InterPro" id="IPR058163">
    <property type="entry name" value="LysR-type_TF_proteobact-type"/>
</dbReference>
<dbReference type="OrthoDB" id="5825379at2"/>
<feature type="domain" description="HTH lysR-type" evidence="5">
    <location>
        <begin position="1"/>
        <end position="59"/>
    </location>
</feature>
<keyword evidence="4" id="KW-0804">Transcription</keyword>
<dbReference type="Proteomes" id="UP000093523">
    <property type="component" value="Unassembled WGS sequence"/>
</dbReference>
<proteinExistence type="inferred from homology"/>
<sequence length="288" mass="32150">MNKLKQMTLFMTIVETGSITKAADKLELSKSVISQHLKQLENDLSVPLLKRTTRKQVLTTSGERFYLQCCEMHQLAEKAWSDILHQQQFPQGKLTVTAPHALMNSIVIPALSSTFKTHKGVALNLIAHDGQLDLMQEEIDLAIRVGESKLSNLKQKRIGTVQDVLCVARDYSPSNLENIESVPYIANHWQSKQISHSLINTKTKIAHRLNFTATHQVNTVQNSLALIENELGVGLLPELIYLQHQTTVRKALPNNEIAPSNVYALHPFHGQTPISVTMAIEAIESALN</sequence>
<accession>A0A1B9P489</accession>
<evidence type="ECO:0000259" key="5">
    <source>
        <dbReference type="PROSITE" id="PS50931"/>
    </source>
</evidence>
<dbReference type="InterPro" id="IPR000847">
    <property type="entry name" value="LysR_HTH_N"/>
</dbReference>
<evidence type="ECO:0000313" key="6">
    <source>
        <dbReference type="EMBL" id="OCH23304.1"/>
    </source>
</evidence>
<evidence type="ECO:0000313" key="7">
    <source>
        <dbReference type="Proteomes" id="UP000093523"/>
    </source>
</evidence>
<dbReference type="PROSITE" id="PS50931">
    <property type="entry name" value="HTH_LYSR"/>
    <property type="match status" value="1"/>
</dbReference>
<dbReference type="Pfam" id="PF03466">
    <property type="entry name" value="LysR_substrate"/>
    <property type="match status" value="1"/>
</dbReference>
<dbReference type="EMBL" id="MAJU01000004">
    <property type="protein sequence ID" value="OCH23304.1"/>
    <property type="molecule type" value="Genomic_DNA"/>
</dbReference>
<dbReference type="InterPro" id="IPR036388">
    <property type="entry name" value="WH-like_DNA-bd_sf"/>
</dbReference>
<dbReference type="PANTHER" id="PTHR30537">
    <property type="entry name" value="HTH-TYPE TRANSCRIPTIONAL REGULATOR"/>
    <property type="match status" value="1"/>
</dbReference>
<evidence type="ECO:0000256" key="1">
    <source>
        <dbReference type="ARBA" id="ARBA00009437"/>
    </source>
</evidence>
<dbReference type="RefSeq" id="WP_065609862.1">
    <property type="nucleotide sequence ID" value="NZ_CAWMPN010000004.1"/>
</dbReference>
<organism evidence="6 7">
    <name type="scientific">Aliivibrio logei</name>
    <name type="common">Vibrio logei</name>
    <dbReference type="NCBI Taxonomy" id="688"/>
    <lineage>
        <taxon>Bacteria</taxon>
        <taxon>Pseudomonadati</taxon>
        <taxon>Pseudomonadota</taxon>
        <taxon>Gammaproteobacteria</taxon>
        <taxon>Vibrionales</taxon>
        <taxon>Vibrionaceae</taxon>
        <taxon>Aliivibrio</taxon>
    </lineage>
</organism>
<dbReference type="Gene3D" id="3.40.190.290">
    <property type="match status" value="1"/>
</dbReference>
<comment type="caution">
    <text evidence="6">The sequence shown here is derived from an EMBL/GenBank/DDBJ whole genome shotgun (WGS) entry which is preliminary data.</text>
</comment>
<dbReference type="InterPro" id="IPR005119">
    <property type="entry name" value="LysR_subst-bd"/>
</dbReference>
<comment type="similarity">
    <text evidence="1">Belongs to the LysR transcriptional regulatory family.</text>
</comment>
<dbReference type="Pfam" id="PF00126">
    <property type="entry name" value="HTH_1"/>
    <property type="match status" value="1"/>
</dbReference>
<dbReference type="STRING" id="688.A6E04_05200"/>
<keyword evidence="3" id="KW-0238">DNA-binding</keyword>
<dbReference type="FunFam" id="1.10.10.10:FF:000001">
    <property type="entry name" value="LysR family transcriptional regulator"/>
    <property type="match status" value="1"/>
</dbReference>
<dbReference type="GO" id="GO:0003700">
    <property type="term" value="F:DNA-binding transcription factor activity"/>
    <property type="evidence" value="ECO:0007669"/>
    <property type="project" value="InterPro"/>
</dbReference>
<keyword evidence="2" id="KW-0805">Transcription regulation</keyword>
<dbReference type="Gene3D" id="1.10.10.10">
    <property type="entry name" value="Winged helix-like DNA-binding domain superfamily/Winged helix DNA-binding domain"/>
    <property type="match status" value="1"/>
</dbReference>
<dbReference type="InterPro" id="IPR036390">
    <property type="entry name" value="WH_DNA-bd_sf"/>
</dbReference>
<gene>
    <name evidence="6" type="ORF">A6E04_05200</name>
</gene>
<protein>
    <submittedName>
        <fullName evidence="6">Transcriptional regulator</fullName>
    </submittedName>
</protein>
<dbReference type="GO" id="GO:0043565">
    <property type="term" value="F:sequence-specific DNA binding"/>
    <property type="evidence" value="ECO:0007669"/>
    <property type="project" value="TreeGrafter"/>
</dbReference>
<reference evidence="6 7" key="1">
    <citation type="submission" date="2016-06" db="EMBL/GenBank/DDBJ databases">
        <authorList>
            <person name="Kjaerup R.B."/>
            <person name="Dalgaard T.S."/>
            <person name="Juul-Madsen H.R."/>
        </authorList>
    </citation>
    <scope>NUCLEOTIDE SEQUENCE [LARGE SCALE GENOMIC DNA]</scope>
    <source>
        <strain evidence="6 7">1S159</strain>
    </source>
</reference>
<dbReference type="SUPFAM" id="SSF46785">
    <property type="entry name" value="Winged helix' DNA-binding domain"/>
    <property type="match status" value="1"/>
</dbReference>
<evidence type="ECO:0000256" key="2">
    <source>
        <dbReference type="ARBA" id="ARBA00023015"/>
    </source>
</evidence>
<evidence type="ECO:0000256" key="3">
    <source>
        <dbReference type="ARBA" id="ARBA00023125"/>
    </source>
</evidence>
<dbReference type="SUPFAM" id="SSF53850">
    <property type="entry name" value="Periplasmic binding protein-like II"/>
    <property type="match status" value="1"/>
</dbReference>
<dbReference type="GO" id="GO:0006351">
    <property type="term" value="P:DNA-templated transcription"/>
    <property type="evidence" value="ECO:0007669"/>
    <property type="project" value="TreeGrafter"/>
</dbReference>
<dbReference type="PANTHER" id="PTHR30537:SF5">
    <property type="entry name" value="HTH-TYPE TRANSCRIPTIONAL ACTIVATOR TTDR-RELATED"/>
    <property type="match status" value="1"/>
</dbReference>